<feature type="domain" description="Fibronectin type-III" evidence="6">
    <location>
        <begin position="1820"/>
        <end position="1914"/>
    </location>
</feature>
<feature type="domain" description="Fibronectin type-III" evidence="6">
    <location>
        <begin position="1920"/>
        <end position="1967"/>
    </location>
</feature>
<dbReference type="STRING" id="51031.W2TC50"/>
<feature type="domain" description="Ig-like" evidence="5">
    <location>
        <begin position="848"/>
        <end position="938"/>
    </location>
</feature>
<feature type="domain" description="Fibronectin type-III" evidence="6">
    <location>
        <begin position="1255"/>
        <end position="1349"/>
    </location>
</feature>
<dbReference type="OrthoDB" id="504170at2759"/>
<dbReference type="InterPro" id="IPR003599">
    <property type="entry name" value="Ig_sub"/>
</dbReference>
<dbReference type="PANTHER" id="PTHR14340">
    <property type="entry name" value="MICROFIBRIL-ASSOCIATED GLYCOPROTEIN 3"/>
    <property type="match status" value="1"/>
</dbReference>
<keyword evidence="8" id="KW-1185">Reference proteome</keyword>
<dbReference type="InterPro" id="IPR013783">
    <property type="entry name" value="Ig-like_fold"/>
</dbReference>
<dbReference type="PROSITE" id="PS50835">
    <property type="entry name" value="IG_LIKE"/>
    <property type="match status" value="6"/>
</dbReference>
<name>W2TC50_NECAM</name>
<dbReference type="EMBL" id="KI659838">
    <property type="protein sequence ID" value="ETN78587.1"/>
    <property type="molecule type" value="Genomic_DNA"/>
</dbReference>
<reference evidence="8" key="1">
    <citation type="journal article" date="2014" name="Nat. Genet.">
        <title>Genome of the human hookworm Necator americanus.</title>
        <authorList>
            <person name="Tang Y.T."/>
            <person name="Gao X."/>
            <person name="Rosa B.A."/>
            <person name="Abubucker S."/>
            <person name="Hallsworth-Pepin K."/>
            <person name="Martin J."/>
            <person name="Tyagi R."/>
            <person name="Heizer E."/>
            <person name="Zhang X."/>
            <person name="Bhonagiri-Palsikar V."/>
            <person name="Minx P."/>
            <person name="Warren W.C."/>
            <person name="Wang Q."/>
            <person name="Zhan B."/>
            <person name="Hotez P.J."/>
            <person name="Sternberg P.W."/>
            <person name="Dougall A."/>
            <person name="Gaze S.T."/>
            <person name="Mulvenna J."/>
            <person name="Sotillo J."/>
            <person name="Ranganathan S."/>
            <person name="Rabelo E.M."/>
            <person name="Wilson R.K."/>
            <person name="Felgner P.L."/>
            <person name="Bethony J."/>
            <person name="Hawdon J.M."/>
            <person name="Gasser R.B."/>
            <person name="Loukas A."/>
            <person name="Mitreva M."/>
        </authorList>
    </citation>
    <scope>NUCLEOTIDE SEQUENCE [LARGE SCALE GENOMIC DNA]</scope>
</reference>
<evidence type="ECO:0000256" key="3">
    <source>
        <dbReference type="ARBA" id="ARBA00023319"/>
    </source>
</evidence>
<dbReference type="InterPro" id="IPR036116">
    <property type="entry name" value="FN3_sf"/>
</dbReference>
<accession>W2TC50</accession>
<dbReference type="OMA" id="DRWVKAH"/>
<dbReference type="GO" id="GO:0031672">
    <property type="term" value="C:A band"/>
    <property type="evidence" value="ECO:0007669"/>
    <property type="project" value="UniProtKB-SubCell"/>
</dbReference>
<feature type="domain" description="Fibronectin type-III" evidence="6">
    <location>
        <begin position="1355"/>
        <end position="1448"/>
    </location>
</feature>
<feature type="region of interest" description="Disordered" evidence="4">
    <location>
        <begin position="727"/>
        <end position="764"/>
    </location>
</feature>
<gene>
    <name evidence="7" type="ORF">NECAME_10248</name>
</gene>
<feature type="domain" description="Fibronectin type-III" evidence="6">
    <location>
        <begin position="1065"/>
        <end position="1160"/>
    </location>
</feature>
<feature type="domain" description="Ig-like" evidence="5">
    <location>
        <begin position="1453"/>
        <end position="1543"/>
    </location>
</feature>
<dbReference type="FunFam" id="2.60.40.10:FF:000127">
    <property type="entry name" value="titin isoform X1"/>
    <property type="match status" value="1"/>
</dbReference>
<feature type="domain" description="Fibronectin type-III" evidence="6">
    <location>
        <begin position="351"/>
        <end position="455"/>
    </location>
</feature>
<feature type="compositionally biased region" description="Basic residues" evidence="4">
    <location>
        <begin position="362"/>
        <end position="374"/>
    </location>
</feature>
<dbReference type="SMART" id="SM00408">
    <property type="entry name" value="IGc2"/>
    <property type="match status" value="7"/>
</dbReference>
<dbReference type="CDD" id="cd00063">
    <property type="entry name" value="FN3"/>
    <property type="match status" value="12"/>
</dbReference>
<feature type="region of interest" description="Disordered" evidence="4">
    <location>
        <begin position="1431"/>
        <end position="1453"/>
    </location>
</feature>
<dbReference type="PRINTS" id="PR00014">
    <property type="entry name" value="FNTYPEIII"/>
</dbReference>
<feature type="domain" description="Fibronectin type-III" evidence="6">
    <location>
        <begin position="946"/>
        <end position="1041"/>
    </location>
</feature>
<dbReference type="KEGG" id="nai:NECAME_10248"/>
<feature type="domain" description="Fibronectin type-III" evidence="6">
    <location>
        <begin position="750"/>
        <end position="844"/>
    </location>
</feature>
<dbReference type="FunFam" id="2.60.40.10:FF:002083">
    <property type="entry name" value="Protein CBR-UNC-22"/>
    <property type="match status" value="2"/>
</dbReference>
<dbReference type="FunFam" id="2.60.40.10:FF:000051">
    <property type="entry name" value="Uncharacterized protein, isoform J"/>
    <property type="match status" value="3"/>
</dbReference>
<feature type="compositionally biased region" description="Basic and acidic residues" evidence="4">
    <location>
        <begin position="744"/>
        <end position="764"/>
    </location>
</feature>
<feature type="domain" description="Fibronectin type-III" evidence="6">
    <location>
        <begin position="651"/>
        <end position="744"/>
    </location>
</feature>
<evidence type="ECO:0000259" key="6">
    <source>
        <dbReference type="PROSITE" id="PS50853"/>
    </source>
</evidence>
<evidence type="ECO:0000313" key="7">
    <source>
        <dbReference type="EMBL" id="ETN78587.1"/>
    </source>
</evidence>
<dbReference type="Pfam" id="PF07679">
    <property type="entry name" value="I-set"/>
    <property type="match status" value="7"/>
</dbReference>
<dbReference type="FunFam" id="2.60.40.10:FF:000567">
    <property type="entry name" value="Uncharacterized protein, isoform G"/>
    <property type="match status" value="3"/>
</dbReference>
<evidence type="ECO:0000256" key="4">
    <source>
        <dbReference type="SAM" id="MobiDB-lite"/>
    </source>
</evidence>
<dbReference type="SUPFAM" id="SSF49265">
    <property type="entry name" value="Fibronectin type III"/>
    <property type="match status" value="8"/>
</dbReference>
<dbReference type="FunFam" id="2.60.40.10:FF:000056">
    <property type="entry name" value="twitchin isoform X4"/>
    <property type="match status" value="5"/>
</dbReference>
<protein>
    <submittedName>
        <fullName evidence="7">Fibronectin type III domain protein</fullName>
    </submittedName>
</protein>
<comment type="subcellular location">
    <subcellularLocation>
        <location evidence="1">Cytoplasm</location>
        <location evidence="1">Myofibril</location>
        <location evidence="1">Sarcomere</location>
        <location evidence="1">A band</location>
    </subcellularLocation>
</comment>
<feature type="region of interest" description="Disordered" evidence="4">
    <location>
        <begin position="362"/>
        <end position="382"/>
    </location>
</feature>
<dbReference type="SUPFAM" id="SSF48726">
    <property type="entry name" value="Immunoglobulin"/>
    <property type="match status" value="7"/>
</dbReference>
<evidence type="ECO:0000256" key="2">
    <source>
        <dbReference type="ARBA" id="ARBA00022737"/>
    </source>
</evidence>
<feature type="domain" description="Fibronectin type-III" evidence="6">
    <location>
        <begin position="1628"/>
        <end position="1721"/>
    </location>
</feature>
<organism evidence="7 8">
    <name type="scientific">Necator americanus</name>
    <name type="common">Human hookworm</name>
    <dbReference type="NCBI Taxonomy" id="51031"/>
    <lineage>
        <taxon>Eukaryota</taxon>
        <taxon>Metazoa</taxon>
        <taxon>Ecdysozoa</taxon>
        <taxon>Nematoda</taxon>
        <taxon>Chromadorea</taxon>
        <taxon>Rhabditida</taxon>
        <taxon>Rhabditina</taxon>
        <taxon>Rhabditomorpha</taxon>
        <taxon>Strongyloidea</taxon>
        <taxon>Ancylostomatidae</taxon>
        <taxon>Bunostominae</taxon>
        <taxon>Necator</taxon>
    </lineage>
</organism>
<dbReference type="InterPro" id="IPR003598">
    <property type="entry name" value="Ig_sub2"/>
</dbReference>
<sequence length="1967" mass="217276">MLLSEEDFRVKAVNNEGESEPLTADQYTLIKDPWDEPGKPGRPMVTDYDADRIDLEWDPPLKDGGAPIEGYVVEVRDPDTKEWREIAKVDDAKASIGGLKEGKEYQFRVKAFNKAGLGAPSDASEKQLAKPKFIPAWLKHDCLKSITVKAGQTVRWEVKIGGEPVPEVFWTKEDKPIEPSLNLSIDTKRNDHTILCIPSAVRADRGEYRLSVKNSYGQDTEAANLTVLDRPSKPNGPLEVSDVFEDNCNLSWKPPDDDGGEPIDYYEVEKLDVDSGRWVPCAKVHDTKAHVEGLKKGQSYQFRVKAVNKEGQSDPLATEKETKAKNPYGALLPALSGANLRAEQKMICSNASSYFRRARKAAHSGSHRLGRRPRITPMGTTRFGRRCSNHTVHHREKRKHGREWQECGKVSGDETTATILGLKEGEEYQFRVTAVNKAGPGEASDPSRKVVAKPRNLKPWIDREKMKTITIKVGQDVTFDVPVRGEPPPEKTWTFNNQPISDKKITIVDEDYRTEFVLRGATRAHAGKYGLTAKNASGTDSHQVEVIVLGKPVAPHIHREDLSDTTVRVGQQIKFNIHIDGEPAPDVTWTFNDKGIGESKAQIENEDYISRFNINKAVRKQSGKYTITATNDSGTDSVTITIKVKSKPSKPKGPLDVKDVFEDRATLSWKPPEDDGGEPIDHYEIEKMSTKDGIWVPCGRTADTEFMVDTLNKGDHYKFRVKAVNSEGASDPLESDTDVLAKNPFDRPDKPGKPEPTDWDSDHVDLKWDPPLNDGGAPIEEYQIEKRTKYGRWEPAVTVPADQTTATVPDLTAGEEYEFRVIAVNKGGPSDPSDASKPVIAKPRNLAPKIDRSALKDLKVKAGQAIGWDVPVEGEPVPTVTWSWPDNREIRNGGRVKLDNPEYRSKLHIRQMERGDSGTYVIRAVNPNGEDEATVQVTVIDKPSPPNGPLEVNDVHADHCTLDWKPPDDDGGIPIENYVIEKFDTATGRWVPATKVSGDQTSAVVDGLIPGHEYKASLSYGSKLTPMIAFHEAFRVAAVNAEGESDPLETFGSTLAKDPFDKPGKTSAPEVTDWDKDHADLAWNPPANDGGAPIEGYVVEMKEKYSPFWSEVAQVPADQTTATIGNLKEGNEYEFRIRAKNKAGTGDPSDPSQTVTAKARNVPPVIDRSALNEIKVRAGQEVHLVVPVSGEPPPEISWAFEDSPVESDDRIKINNNEDYKRALRSDTGTYVITAKNENGTDTAEVKITVLDHPGTPRGPLDVSNVTKEGCDLAWKEPDDDGGAEIDHYVIEKQDANTGRWTSCGESKDTNFHVDDLAQGHEYKFRVKAVNRYGESDPLEANQSIIAKDPFDLADKPGTPEIVDWDKDHADLKWTPPLDDGGAPIDEYLVEMKAGNGDWVPATKVPADQQTATVENLKPGQTYQFRVKALNKAGESRPSDPSKAMIAKPRNLPPKINRDMFNDIRIKAGQSINFDVNVEGEPTPKIEWFLNGQPIQSLGKTKIDNSNDNNTKLDTKDAARADSGKYKIVATNENGRDEAEVTVNVLDIPGAPEGPLSVKDITKDGCSLRWNPPEDDGGSPITNYIVEKQEDGGRWVPFRVMAVNLQGESKPLEMTDAIIAKDEFEVPDAVDKPEVVDWDKDRIDIQWKPPTNDGGSPVKTYVVEKKEKGSALWTEAGKTSGTNFSANNLKPGVEYEFRVIAVNEAGPSEPSEPTDAQITKPRYLKPKILTQNRKIKIKAGYTHTMEVEFDGAPDPTATWAFKEGQALPSELLVESKPGVTSIFFPSAKRSDSGLYTLKVKNEVGEDEGVFEVTVQDHPSAPEGPLEVSDVTKDSCVLSWNPPADDGGSEITNYVVEKRDTKTNTWIPVSTFVTGTKLTVPKLVEGHEYEFRVSAENAFGRSDSLNTTEPVLAKDPFGAPGKPGQPQIVDTDDDHIDIKWDPPRDNGGSPIEHYDVERKDLKTGRWIKV</sequence>
<dbReference type="FunFam" id="2.60.40.10:FF:000031">
    <property type="entry name" value="Myosin-binding protein C, slow type"/>
    <property type="match status" value="1"/>
</dbReference>
<feature type="domain" description="Ig-like" evidence="5">
    <location>
        <begin position="1725"/>
        <end position="1814"/>
    </location>
</feature>
<dbReference type="FunFam" id="2.60.40.10:FF:000160">
    <property type="entry name" value="Titin a"/>
    <property type="match status" value="1"/>
</dbReference>
<dbReference type="SMART" id="SM00060">
    <property type="entry name" value="FN3"/>
    <property type="match status" value="12"/>
</dbReference>
<dbReference type="Gene3D" id="2.60.40.10">
    <property type="entry name" value="Immunoglobulins"/>
    <property type="match status" value="20"/>
</dbReference>
<keyword evidence="3" id="KW-0393">Immunoglobulin domain</keyword>
<feature type="domain" description="Ig-like" evidence="5">
    <location>
        <begin position="555"/>
        <end position="641"/>
    </location>
</feature>
<evidence type="ECO:0000313" key="8">
    <source>
        <dbReference type="Proteomes" id="UP000053676"/>
    </source>
</evidence>
<feature type="domain" description="Ig-like" evidence="5">
    <location>
        <begin position="131"/>
        <end position="226"/>
    </location>
</feature>
<dbReference type="SMART" id="SM00409">
    <property type="entry name" value="IG"/>
    <property type="match status" value="7"/>
</dbReference>
<dbReference type="FunFam" id="2.60.40.10:FF:000003">
    <property type="entry name" value="Titin isoform E"/>
    <property type="match status" value="1"/>
</dbReference>
<dbReference type="InterPro" id="IPR003961">
    <property type="entry name" value="FN3_dom"/>
</dbReference>
<feature type="domain" description="Fibronectin type-III" evidence="6">
    <location>
        <begin position="234"/>
        <end position="327"/>
    </location>
</feature>
<keyword evidence="2" id="KW-0677">Repeat</keyword>
<feature type="region of interest" description="Disordered" evidence="4">
    <location>
        <begin position="1928"/>
        <end position="1951"/>
    </location>
</feature>
<evidence type="ECO:0000256" key="1">
    <source>
        <dbReference type="ARBA" id="ARBA00004161"/>
    </source>
</evidence>
<dbReference type="PROSITE" id="PS50853">
    <property type="entry name" value="FN3"/>
    <property type="match status" value="12"/>
</dbReference>
<feature type="domain" description="Ig-like" evidence="5">
    <location>
        <begin position="1163"/>
        <end position="1248"/>
    </location>
</feature>
<feature type="domain" description="Fibronectin type-III" evidence="6">
    <location>
        <begin position="39"/>
        <end position="132"/>
    </location>
</feature>
<proteinExistence type="predicted"/>
<dbReference type="Proteomes" id="UP000053676">
    <property type="component" value="Unassembled WGS sequence"/>
</dbReference>
<dbReference type="InterPro" id="IPR007110">
    <property type="entry name" value="Ig-like_dom"/>
</dbReference>
<dbReference type="InterPro" id="IPR013098">
    <property type="entry name" value="Ig_I-set"/>
</dbReference>
<dbReference type="PANTHER" id="PTHR14340:SF9">
    <property type="entry name" value="FIBRONECTIN TYPE-III DOMAIN-CONTAINING PROTEIN"/>
    <property type="match status" value="1"/>
</dbReference>
<evidence type="ECO:0000259" key="5">
    <source>
        <dbReference type="PROSITE" id="PS50835"/>
    </source>
</evidence>
<dbReference type="InterPro" id="IPR036179">
    <property type="entry name" value="Ig-like_dom_sf"/>
</dbReference>
<dbReference type="Pfam" id="PF00041">
    <property type="entry name" value="fn3"/>
    <property type="match status" value="11"/>
</dbReference>